<sequence length="131" mass="14465">MLKGSCCCGAVKFLVSSPPTMMGTCHCSRCRKVGASTFVFVKRSSFELISGSDSITTFKPEAPYKYNRCFCSHCGTALGEVTSTAESFPLAANCIDEALTVTNLFHEFVKEKPSWYDICDSAKQFLEHPHR</sequence>
<dbReference type="Pfam" id="PF04828">
    <property type="entry name" value="GFA"/>
    <property type="match status" value="1"/>
</dbReference>
<evidence type="ECO:0000313" key="6">
    <source>
        <dbReference type="EMBL" id="RON26883.1"/>
    </source>
</evidence>
<reference evidence="6 7" key="1">
    <citation type="submission" date="2016-10" db="EMBL/GenBank/DDBJ databases">
        <title>Comparative genome analysis of multiple Pseudomonas spp. focuses on biocontrol and plant growth promoting traits.</title>
        <authorList>
            <person name="Tao X.-Y."/>
            <person name="Taylor C.G."/>
        </authorList>
    </citation>
    <scope>NUCLEOTIDE SEQUENCE [LARGE SCALE GENOMIC DNA]</scope>
    <source>
        <strain evidence="6 7">48C10</strain>
    </source>
</reference>
<dbReference type="RefSeq" id="WP_123721177.1">
    <property type="nucleotide sequence ID" value="NZ_MOBN01000025.1"/>
</dbReference>
<comment type="similarity">
    <text evidence="1">Belongs to the Gfa family.</text>
</comment>
<evidence type="ECO:0000256" key="3">
    <source>
        <dbReference type="ARBA" id="ARBA00022833"/>
    </source>
</evidence>
<dbReference type="PROSITE" id="PS51891">
    <property type="entry name" value="CENP_V_GFA"/>
    <property type="match status" value="1"/>
</dbReference>
<keyword evidence="4" id="KW-0456">Lyase</keyword>
<evidence type="ECO:0000256" key="2">
    <source>
        <dbReference type="ARBA" id="ARBA00022723"/>
    </source>
</evidence>
<dbReference type="SUPFAM" id="SSF51316">
    <property type="entry name" value="Mss4-like"/>
    <property type="match status" value="1"/>
</dbReference>
<dbReference type="PANTHER" id="PTHR33337:SF40">
    <property type="entry name" value="CENP-V_GFA DOMAIN-CONTAINING PROTEIN-RELATED"/>
    <property type="match status" value="1"/>
</dbReference>
<dbReference type="Proteomes" id="UP000284168">
    <property type="component" value="Unassembled WGS sequence"/>
</dbReference>
<evidence type="ECO:0000259" key="5">
    <source>
        <dbReference type="PROSITE" id="PS51891"/>
    </source>
</evidence>
<dbReference type="EMBL" id="MOBN01000025">
    <property type="protein sequence ID" value="RON26883.1"/>
    <property type="molecule type" value="Genomic_DNA"/>
</dbReference>
<name>A0A423INB0_9PSED</name>
<dbReference type="GO" id="GO:0046872">
    <property type="term" value="F:metal ion binding"/>
    <property type="evidence" value="ECO:0007669"/>
    <property type="project" value="UniProtKB-KW"/>
</dbReference>
<organism evidence="6 7">
    <name type="scientific">Pseudomonas lini</name>
    <dbReference type="NCBI Taxonomy" id="163011"/>
    <lineage>
        <taxon>Bacteria</taxon>
        <taxon>Pseudomonadati</taxon>
        <taxon>Pseudomonadota</taxon>
        <taxon>Gammaproteobacteria</taxon>
        <taxon>Pseudomonadales</taxon>
        <taxon>Pseudomonadaceae</taxon>
        <taxon>Pseudomonas</taxon>
    </lineage>
</organism>
<dbReference type="AlphaFoldDB" id="A0A423INB0"/>
<evidence type="ECO:0000313" key="7">
    <source>
        <dbReference type="Proteomes" id="UP000284168"/>
    </source>
</evidence>
<keyword evidence="2" id="KW-0479">Metal-binding</keyword>
<dbReference type="InterPro" id="IPR006913">
    <property type="entry name" value="CENP-V/GFA"/>
</dbReference>
<keyword evidence="3" id="KW-0862">Zinc</keyword>
<dbReference type="GO" id="GO:0016846">
    <property type="term" value="F:carbon-sulfur lyase activity"/>
    <property type="evidence" value="ECO:0007669"/>
    <property type="project" value="InterPro"/>
</dbReference>
<dbReference type="PANTHER" id="PTHR33337">
    <property type="entry name" value="GFA DOMAIN-CONTAINING PROTEIN"/>
    <property type="match status" value="1"/>
</dbReference>
<feature type="domain" description="CENP-V/GFA" evidence="5">
    <location>
        <begin position="2"/>
        <end position="117"/>
    </location>
</feature>
<dbReference type="InterPro" id="IPR011057">
    <property type="entry name" value="Mss4-like_sf"/>
</dbReference>
<evidence type="ECO:0000256" key="1">
    <source>
        <dbReference type="ARBA" id="ARBA00005495"/>
    </source>
</evidence>
<comment type="caution">
    <text evidence="6">The sequence shown here is derived from an EMBL/GenBank/DDBJ whole genome shotgun (WGS) entry which is preliminary data.</text>
</comment>
<protein>
    <submittedName>
        <fullName evidence="6">Aldehyde-activating protein</fullName>
    </submittedName>
</protein>
<gene>
    <name evidence="6" type="ORF">BK663_16150</name>
</gene>
<dbReference type="Gene3D" id="3.90.1590.10">
    <property type="entry name" value="glutathione-dependent formaldehyde- activating enzyme (gfa)"/>
    <property type="match status" value="1"/>
</dbReference>
<proteinExistence type="inferred from homology"/>
<accession>A0A423INB0</accession>
<evidence type="ECO:0000256" key="4">
    <source>
        <dbReference type="ARBA" id="ARBA00023239"/>
    </source>
</evidence>